<evidence type="ECO:0000313" key="2">
    <source>
        <dbReference type="Proteomes" id="UP000447434"/>
    </source>
</evidence>
<dbReference type="OrthoDB" id="1937528at2759"/>
<name>A0A6A4NJB1_LUPAL</name>
<dbReference type="PANTHER" id="PTHR33116:SF78">
    <property type="entry name" value="OS12G0587133 PROTEIN"/>
    <property type="match status" value="1"/>
</dbReference>
<dbReference type="GO" id="GO:0003964">
    <property type="term" value="F:RNA-directed DNA polymerase activity"/>
    <property type="evidence" value="ECO:0007669"/>
    <property type="project" value="UniProtKB-KW"/>
</dbReference>
<keyword evidence="1" id="KW-0548">Nucleotidyltransferase</keyword>
<keyword evidence="2" id="KW-1185">Reference proteome</keyword>
<dbReference type="PANTHER" id="PTHR33116">
    <property type="entry name" value="REVERSE TRANSCRIPTASE ZINC-BINDING DOMAIN-CONTAINING PROTEIN-RELATED-RELATED"/>
    <property type="match status" value="1"/>
</dbReference>
<dbReference type="EMBL" id="WOCE01000021">
    <property type="protein sequence ID" value="KAE9589510.1"/>
    <property type="molecule type" value="Genomic_DNA"/>
</dbReference>
<comment type="caution">
    <text evidence="1">The sequence shown here is derived from an EMBL/GenBank/DDBJ whole genome shotgun (WGS) entry which is preliminary data.</text>
</comment>
<gene>
    <name evidence="1" type="ORF">Lalb_Chr21g0309771</name>
</gene>
<sequence>MSVLVNGSPATNFYVSRSIRQGDPMAPFMFLMVAEGFAGLVRKARSIGVLEGYKIGGGGVEVCDLQFANDTIIVCKPSDRNLMCLKSILRCFELASGLKVNSNKSFLYGIRLSDSIISAAANFLFCKIGFFPFNYLGVPVGANPRRISTWQLMIEIISKRLASWKCKHISFGGRLILLNSVLSNIPTYMLSLYKAPKKVYCVSGLGLVCKPKELGGLGVKDLIHFNHALLGKWRWRRLQDKEAFWVQVIDSKYGSEWSFQRSGIASRWCKDIGKVGSPDADTSGWFDGNVWKEIGNGLQTLFWHDVWVGNQSLKMVFPRLFRLAVDQNSWVGDNGFWRDDVWIWKILWRRNLFGRNESLA</sequence>
<organism evidence="1 2">
    <name type="scientific">Lupinus albus</name>
    <name type="common">White lupine</name>
    <name type="synonym">Lupinus termis</name>
    <dbReference type="NCBI Taxonomy" id="3870"/>
    <lineage>
        <taxon>Eukaryota</taxon>
        <taxon>Viridiplantae</taxon>
        <taxon>Streptophyta</taxon>
        <taxon>Embryophyta</taxon>
        <taxon>Tracheophyta</taxon>
        <taxon>Spermatophyta</taxon>
        <taxon>Magnoliopsida</taxon>
        <taxon>eudicotyledons</taxon>
        <taxon>Gunneridae</taxon>
        <taxon>Pentapetalae</taxon>
        <taxon>rosids</taxon>
        <taxon>fabids</taxon>
        <taxon>Fabales</taxon>
        <taxon>Fabaceae</taxon>
        <taxon>Papilionoideae</taxon>
        <taxon>50 kb inversion clade</taxon>
        <taxon>genistoids sensu lato</taxon>
        <taxon>core genistoids</taxon>
        <taxon>Genisteae</taxon>
        <taxon>Lupinus</taxon>
    </lineage>
</organism>
<proteinExistence type="predicted"/>
<accession>A0A6A4NJB1</accession>
<reference evidence="2" key="1">
    <citation type="journal article" date="2020" name="Nat. Commun.">
        <title>Genome sequence of the cluster root forming white lupin.</title>
        <authorList>
            <person name="Hufnagel B."/>
            <person name="Marques A."/>
            <person name="Soriano A."/>
            <person name="Marques L."/>
            <person name="Divol F."/>
            <person name="Doumas P."/>
            <person name="Sallet E."/>
            <person name="Mancinotti D."/>
            <person name="Carrere S."/>
            <person name="Marande W."/>
            <person name="Arribat S."/>
            <person name="Keller J."/>
            <person name="Huneau C."/>
            <person name="Blein T."/>
            <person name="Aime D."/>
            <person name="Laguerre M."/>
            <person name="Taylor J."/>
            <person name="Schubert V."/>
            <person name="Nelson M."/>
            <person name="Geu-Flores F."/>
            <person name="Crespi M."/>
            <person name="Gallardo-Guerrero K."/>
            <person name="Delaux P.-M."/>
            <person name="Salse J."/>
            <person name="Berges H."/>
            <person name="Guyot R."/>
            <person name="Gouzy J."/>
            <person name="Peret B."/>
        </authorList>
    </citation>
    <scope>NUCLEOTIDE SEQUENCE [LARGE SCALE GENOMIC DNA]</scope>
    <source>
        <strain evidence="2">cv. Amiga</strain>
    </source>
</reference>
<dbReference type="AlphaFoldDB" id="A0A6A4NJB1"/>
<dbReference type="Proteomes" id="UP000447434">
    <property type="component" value="Chromosome 21"/>
</dbReference>
<evidence type="ECO:0000313" key="1">
    <source>
        <dbReference type="EMBL" id="KAE9589510.1"/>
    </source>
</evidence>
<keyword evidence="1" id="KW-0695">RNA-directed DNA polymerase</keyword>
<protein>
    <submittedName>
        <fullName evidence="1">Putative RNA-directed DNA polymerase</fullName>
    </submittedName>
</protein>
<keyword evidence="1" id="KW-0808">Transferase</keyword>